<accession>M5J800</accession>
<dbReference type="STRING" id="1227363.D271_02429"/>
<protein>
    <submittedName>
        <fullName evidence="1">Uncharacterized protein</fullName>
    </submittedName>
</protein>
<reference evidence="1 2" key="1">
    <citation type="journal article" date="2013" name="Genome Announc.">
        <title>Genome Sequence of Lactobacillus saerimneri 30a (Formerly Lactobacillus sp. Strain 30a), a Reference Lactic Acid Bacterium Strain Producing Biogenic Amines.</title>
        <authorList>
            <person name="Romano A."/>
            <person name="Trip H."/>
            <person name="Campbell-Sills H."/>
            <person name="Bouchez O."/>
            <person name="Sherman D."/>
            <person name="Lolkema J.S."/>
            <person name="Lucas P.M."/>
        </authorList>
    </citation>
    <scope>NUCLEOTIDE SEQUENCE [LARGE SCALE GENOMIC DNA]</scope>
    <source>
        <strain evidence="1 2">30a</strain>
    </source>
</reference>
<dbReference type="AlphaFoldDB" id="M5J800"/>
<gene>
    <name evidence="1" type="ORF">D271_02429</name>
</gene>
<organism evidence="1 2">
    <name type="scientific">Ligilactobacillus saerimneri 30a</name>
    <dbReference type="NCBI Taxonomy" id="1227363"/>
    <lineage>
        <taxon>Bacteria</taxon>
        <taxon>Bacillati</taxon>
        <taxon>Bacillota</taxon>
        <taxon>Bacilli</taxon>
        <taxon>Lactobacillales</taxon>
        <taxon>Lactobacillaceae</taxon>
        <taxon>Ligilactobacillus</taxon>
    </lineage>
</organism>
<dbReference type="PATRIC" id="fig|1227363.6.peg.476"/>
<dbReference type="EMBL" id="ANAG01000007">
    <property type="protein sequence ID" value="EKW99399.1"/>
    <property type="molecule type" value="Genomic_DNA"/>
</dbReference>
<dbReference type="RefSeq" id="WP_009552346.1">
    <property type="nucleotide sequence ID" value="NZ_ANAG01000007.1"/>
</dbReference>
<evidence type="ECO:0000313" key="2">
    <source>
        <dbReference type="Proteomes" id="UP000011912"/>
    </source>
</evidence>
<evidence type="ECO:0000313" key="1">
    <source>
        <dbReference type="EMBL" id="EKW99399.1"/>
    </source>
</evidence>
<dbReference type="Proteomes" id="UP000011912">
    <property type="component" value="Unassembled WGS sequence"/>
</dbReference>
<sequence length="72" mass="9059">MDWHEFFNDLEKWMEASNIMIQRHSFNSEEYWKWLVETIGVIEERYNKHPLVVMFLTDILIFQDKQYKQMEE</sequence>
<keyword evidence="2" id="KW-1185">Reference proteome</keyword>
<comment type="caution">
    <text evidence="1">The sequence shown here is derived from an EMBL/GenBank/DDBJ whole genome shotgun (WGS) entry which is preliminary data.</text>
</comment>
<name>M5J800_9LACO</name>
<proteinExistence type="predicted"/>